<dbReference type="AlphaFoldDB" id="A0A8I2ZPU2"/>
<organism evidence="1 2">
    <name type="scientific">Verticillium longisporum</name>
    <name type="common">Verticillium dahliae var. longisporum</name>
    <dbReference type="NCBI Taxonomy" id="100787"/>
    <lineage>
        <taxon>Eukaryota</taxon>
        <taxon>Fungi</taxon>
        <taxon>Dikarya</taxon>
        <taxon>Ascomycota</taxon>
        <taxon>Pezizomycotina</taxon>
        <taxon>Sordariomycetes</taxon>
        <taxon>Hypocreomycetidae</taxon>
        <taxon>Glomerellales</taxon>
        <taxon>Plectosphaerellaceae</taxon>
        <taxon>Verticillium</taxon>
    </lineage>
</organism>
<evidence type="ECO:0000313" key="2">
    <source>
        <dbReference type="Proteomes" id="UP000689129"/>
    </source>
</evidence>
<dbReference type="EMBL" id="JAEMWZ010000141">
    <property type="protein sequence ID" value="KAG7134308.1"/>
    <property type="molecule type" value="Genomic_DNA"/>
</dbReference>
<comment type="caution">
    <text evidence="1">The sequence shown here is derived from an EMBL/GenBank/DDBJ whole genome shotgun (WGS) entry which is preliminary data.</text>
</comment>
<dbReference type="Proteomes" id="UP000689129">
    <property type="component" value="Unassembled WGS sequence"/>
</dbReference>
<accession>A0A8I2ZPU2</accession>
<gene>
    <name evidence="1" type="ORF">HYQ45_007676</name>
</gene>
<evidence type="ECO:0000313" key="1">
    <source>
        <dbReference type="EMBL" id="KAG7134308.1"/>
    </source>
</evidence>
<dbReference type="OrthoDB" id="5240316at2759"/>
<name>A0A8I2ZPU2_VERLO</name>
<reference evidence="1" key="1">
    <citation type="journal article" date="2021" name="Mol. Plant Pathol.">
        <title>A 20-kb lineage-specific genomic region tames virulence in pathogenic amphidiploid Verticillium longisporum.</title>
        <authorList>
            <person name="Harting R."/>
            <person name="Starke J."/>
            <person name="Kusch H."/>
            <person name="Poggeler S."/>
            <person name="Maurus I."/>
            <person name="Schluter R."/>
            <person name="Landesfeind M."/>
            <person name="Bulla I."/>
            <person name="Nowrousian M."/>
            <person name="de Jonge R."/>
            <person name="Stahlhut G."/>
            <person name="Hoff K.J."/>
            <person name="Asshauer K.P."/>
            <person name="Thurmer A."/>
            <person name="Stanke M."/>
            <person name="Daniel R."/>
            <person name="Morgenstern B."/>
            <person name="Thomma B.P.H.J."/>
            <person name="Kronstad J.W."/>
            <person name="Braus-Stromeyer S.A."/>
            <person name="Braus G.H."/>
        </authorList>
    </citation>
    <scope>NUCLEOTIDE SEQUENCE</scope>
    <source>
        <strain evidence="1">Vl32</strain>
    </source>
</reference>
<sequence>MWPENNNNFNTIWQQCWDSIENIIDKCVDNQEKSGWWNGNHVYQFYKAGVRQLNDLTRTTRRTTSKSILLTGPVGKVNGHSYDTEHVYEKHNIKRFLYFLVGGQQAFDDSVDPNGADPVATCPDVDGTQCPNDNRASELFLLRKEVNGIKNRIFMGHYTGVGRDPNDNKLPSCNPARKTYVEMQQQMINAAMVFQYMNKQETFDAFNAVHLRIRKILTNLDADALGANTPPQNLAPYIREGVAPT</sequence>
<protein>
    <submittedName>
        <fullName evidence="1">Uncharacterized protein</fullName>
    </submittedName>
</protein>
<proteinExistence type="predicted"/>